<evidence type="ECO:0000256" key="2">
    <source>
        <dbReference type="ARBA" id="ARBA00023125"/>
    </source>
</evidence>
<evidence type="ECO:0000313" key="6">
    <source>
        <dbReference type="EMBL" id="PKZ67709.1"/>
    </source>
</evidence>
<dbReference type="InterPro" id="IPR054156">
    <property type="entry name" value="YxaF_TetR_C"/>
</dbReference>
<dbReference type="RefSeq" id="WP_101965254.1">
    <property type="nucleotide sequence ID" value="NZ_PKJS01000028.1"/>
</dbReference>
<dbReference type="Proteomes" id="UP000234914">
    <property type="component" value="Unassembled WGS sequence"/>
</dbReference>
<evidence type="ECO:0000259" key="5">
    <source>
        <dbReference type="PROSITE" id="PS50977"/>
    </source>
</evidence>
<dbReference type="InterPro" id="IPR009057">
    <property type="entry name" value="Homeodomain-like_sf"/>
</dbReference>
<keyword evidence="1" id="KW-0805">Transcription regulation</keyword>
<organism evidence="6 7">
    <name type="scientific">Faucicola osloensis</name>
    <name type="common">Moraxella osloensis</name>
    <dbReference type="NCBI Taxonomy" id="34062"/>
    <lineage>
        <taxon>Bacteria</taxon>
        <taxon>Pseudomonadati</taxon>
        <taxon>Pseudomonadota</taxon>
        <taxon>Gammaproteobacteria</taxon>
        <taxon>Moraxellales</taxon>
        <taxon>Moraxellaceae</taxon>
        <taxon>Faucicola</taxon>
    </lineage>
</organism>
<gene>
    <name evidence="6" type="ORF">CYJ96_12335</name>
</gene>
<dbReference type="SUPFAM" id="SSF48498">
    <property type="entry name" value="Tetracyclin repressor-like, C-terminal domain"/>
    <property type="match status" value="1"/>
</dbReference>
<dbReference type="PROSITE" id="PS50977">
    <property type="entry name" value="HTH_TETR_2"/>
    <property type="match status" value="1"/>
</dbReference>
<dbReference type="InterPro" id="IPR036271">
    <property type="entry name" value="Tet_transcr_reg_TetR-rel_C_sf"/>
</dbReference>
<accession>A0A2I1RF05</accession>
<protein>
    <submittedName>
        <fullName evidence="6">TetR/AcrR family transcriptional regulator</fullName>
    </submittedName>
</protein>
<dbReference type="SUPFAM" id="SSF46689">
    <property type="entry name" value="Homeodomain-like"/>
    <property type="match status" value="1"/>
</dbReference>
<dbReference type="Pfam" id="PF00440">
    <property type="entry name" value="TetR_N"/>
    <property type="match status" value="1"/>
</dbReference>
<dbReference type="InterPro" id="IPR001647">
    <property type="entry name" value="HTH_TetR"/>
</dbReference>
<keyword evidence="2 4" id="KW-0238">DNA-binding</keyword>
<dbReference type="GO" id="GO:0003677">
    <property type="term" value="F:DNA binding"/>
    <property type="evidence" value="ECO:0007669"/>
    <property type="project" value="UniProtKB-UniRule"/>
</dbReference>
<evidence type="ECO:0000313" key="7">
    <source>
        <dbReference type="Proteomes" id="UP000234914"/>
    </source>
</evidence>
<evidence type="ECO:0000256" key="1">
    <source>
        <dbReference type="ARBA" id="ARBA00023015"/>
    </source>
</evidence>
<name>A0A2I1RF05_FAUOS</name>
<feature type="DNA-binding region" description="H-T-H motif" evidence="4">
    <location>
        <begin position="28"/>
        <end position="47"/>
    </location>
</feature>
<reference evidence="6 7" key="1">
    <citation type="submission" date="2017-12" db="EMBL/GenBank/DDBJ databases">
        <title>Phylogenetic diversity of female urinary microbiome.</title>
        <authorList>
            <person name="Thomas-White K."/>
            <person name="Wolfe A.J."/>
        </authorList>
    </citation>
    <scope>NUCLEOTIDE SEQUENCE [LARGE SCALE GENOMIC DNA]</scope>
    <source>
        <strain evidence="6 7">UMB0416</strain>
    </source>
</reference>
<dbReference type="EMBL" id="PKJS01000028">
    <property type="protein sequence ID" value="PKZ67709.1"/>
    <property type="molecule type" value="Genomic_DNA"/>
</dbReference>
<dbReference type="PANTHER" id="PTHR47506:SF7">
    <property type="entry name" value="TRANSCRIPTIONAL REGULATORY PROTEIN"/>
    <property type="match status" value="1"/>
</dbReference>
<dbReference type="AlphaFoldDB" id="A0A2I1RF05"/>
<sequence length="191" mass="21690">MRPQKLSREQLLQYCMPVFKQHGYQGTSMAMLASACDLTKGAFYYEYQDKESLVADMLSYVHQLVDHKLFSLVYEGGTVQMRYQRLHEQAVKFFSQGGMGCLMAVIGGEARYLSPSLLALTRQFLSRWQQTMQVLFNEVYPKAQADALAKQSVADYEGAILLGRIYDDPSYLQAVYERIDAQLASKPVLAN</sequence>
<proteinExistence type="predicted"/>
<dbReference type="Gene3D" id="1.10.357.10">
    <property type="entry name" value="Tetracycline Repressor, domain 2"/>
    <property type="match status" value="1"/>
</dbReference>
<dbReference type="Pfam" id="PF21993">
    <property type="entry name" value="TetR_C_13_2"/>
    <property type="match status" value="1"/>
</dbReference>
<comment type="caution">
    <text evidence="6">The sequence shown here is derived from an EMBL/GenBank/DDBJ whole genome shotgun (WGS) entry which is preliminary data.</text>
</comment>
<evidence type="ECO:0000256" key="4">
    <source>
        <dbReference type="PROSITE-ProRule" id="PRU00335"/>
    </source>
</evidence>
<dbReference type="PANTHER" id="PTHR47506">
    <property type="entry name" value="TRANSCRIPTIONAL REGULATORY PROTEIN"/>
    <property type="match status" value="1"/>
</dbReference>
<feature type="domain" description="HTH tetR-type" evidence="5">
    <location>
        <begin position="5"/>
        <end position="65"/>
    </location>
</feature>
<evidence type="ECO:0000256" key="3">
    <source>
        <dbReference type="ARBA" id="ARBA00023163"/>
    </source>
</evidence>
<keyword evidence="3" id="KW-0804">Transcription</keyword>